<feature type="region of interest" description="Disordered" evidence="3">
    <location>
        <begin position="602"/>
        <end position="668"/>
    </location>
</feature>
<dbReference type="RefSeq" id="XP_001384100.2">
    <property type="nucleotide sequence ID" value="XM_001384063.1"/>
</dbReference>
<dbReference type="PANTHER" id="PTHR13968:SF26">
    <property type="entry name" value="RRM DOMAIN-CONTAINING PROTEIN"/>
    <property type="match status" value="1"/>
</dbReference>
<organism evidence="5 6">
    <name type="scientific">Scheffersomyces stipitis (strain ATCC 58785 / CBS 6054 / NBRC 10063 / NRRL Y-11545)</name>
    <name type="common">Yeast</name>
    <name type="synonym">Pichia stipitis</name>
    <dbReference type="NCBI Taxonomy" id="322104"/>
    <lineage>
        <taxon>Eukaryota</taxon>
        <taxon>Fungi</taxon>
        <taxon>Dikarya</taxon>
        <taxon>Ascomycota</taxon>
        <taxon>Saccharomycotina</taxon>
        <taxon>Pichiomycetes</taxon>
        <taxon>Debaryomycetaceae</taxon>
        <taxon>Scheffersomyces</taxon>
    </lineage>
</organism>
<proteinExistence type="predicted"/>
<dbReference type="Gene3D" id="3.30.70.330">
    <property type="match status" value="1"/>
</dbReference>
<dbReference type="SMART" id="SM00360">
    <property type="entry name" value="RRM"/>
    <property type="match status" value="1"/>
</dbReference>
<dbReference type="InterPro" id="IPR051186">
    <property type="entry name" value="RRM_HNRPC/RALY_subfam"/>
</dbReference>
<dbReference type="OrthoDB" id="10044938at2759"/>
<feature type="compositionally biased region" description="Acidic residues" evidence="3">
    <location>
        <begin position="109"/>
        <end position="119"/>
    </location>
</feature>
<evidence type="ECO:0000256" key="3">
    <source>
        <dbReference type="SAM" id="MobiDB-lite"/>
    </source>
</evidence>
<dbReference type="PROSITE" id="PS50102">
    <property type="entry name" value="RRM"/>
    <property type="match status" value="1"/>
</dbReference>
<evidence type="ECO:0000256" key="2">
    <source>
        <dbReference type="PROSITE-ProRule" id="PRU00176"/>
    </source>
</evidence>
<dbReference type="GO" id="GO:0003723">
    <property type="term" value="F:RNA binding"/>
    <property type="evidence" value="ECO:0007669"/>
    <property type="project" value="UniProtKB-UniRule"/>
</dbReference>
<feature type="compositionally biased region" description="Acidic residues" evidence="3">
    <location>
        <begin position="66"/>
        <end position="76"/>
    </location>
</feature>
<dbReference type="AlphaFoldDB" id="A3LTH1"/>
<evidence type="ECO:0000256" key="1">
    <source>
        <dbReference type="ARBA" id="ARBA00022884"/>
    </source>
</evidence>
<dbReference type="eggNOG" id="KOG0118">
    <property type="taxonomic scope" value="Eukaryota"/>
</dbReference>
<evidence type="ECO:0000313" key="5">
    <source>
        <dbReference type="EMBL" id="ABN66071.2"/>
    </source>
</evidence>
<keyword evidence="1 2" id="KW-0694">RNA-binding</keyword>
<gene>
    <name evidence="5" type="ORF">PICST_35884</name>
</gene>
<dbReference type="Proteomes" id="UP000002258">
    <property type="component" value="Chromosome 4"/>
</dbReference>
<accession>A3LTH1</accession>
<feature type="region of interest" description="Disordered" evidence="3">
    <location>
        <begin position="1"/>
        <end position="181"/>
    </location>
</feature>
<dbReference type="InParanoid" id="A3LTH1"/>
<name>A3LTH1_PICST</name>
<dbReference type="GeneID" id="4838889"/>
<dbReference type="PANTHER" id="PTHR13968">
    <property type="entry name" value="HETEROGENEOUS NUCLEAR RIBONUCLEOPROTEIN"/>
    <property type="match status" value="1"/>
</dbReference>
<keyword evidence="6" id="KW-1185">Reference proteome</keyword>
<dbReference type="InterPro" id="IPR012677">
    <property type="entry name" value="Nucleotide-bd_a/b_plait_sf"/>
</dbReference>
<evidence type="ECO:0000313" key="6">
    <source>
        <dbReference type="Proteomes" id="UP000002258"/>
    </source>
</evidence>
<dbReference type="EMBL" id="CP000498">
    <property type="protein sequence ID" value="ABN66071.2"/>
    <property type="molecule type" value="Genomic_DNA"/>
</dbReference>
<feature type="compositionally biased region" description="Basic and acidic residues" evidence="3">
    <location>
        <begin position="85"/>
        <end position="108"/>
    </location>
</feature>
<sequence>MEVNPVHLERKEVESVDAPEVVVATSEQYDPLVQEEEDLEDYEPRIDHEQVGGSDSEVSVSHPAEEAQDEEEEYDPEAAFNEFEQELKHEQNQETEVRKIENHEPQKNDEDEDDYDPESALDRNIKPSQSPVPINVASEPENKPLNPILKGKSPVDSLPPKPQVGGFKSSPSLPPAPTSQQDIRQAYEAIMQSDLVKDPNFVNLSQTEQMKLIQDQLEKRQMNLAGKIDPDMNYDQVYSYNKPYKNLKDPIPLIPVNKFCRRPNITAPMTPEEEAAYKDFIKTEADYLDSVTWEEFPDNSRLFIGNLPANTISKQDLFRIFSKYGEVIQIAIKAGYGFAQFKTAEACLECIKGESNVPLHNKMMRLDASKPQKVKKQTKPEFSAGGSDESFGTKKFIPDCQLYITGKSPVFFIRKVKKTFANSQITIDTEDVTHKDIGDVISEAAYSGVLAACIIKELKVDVQTFESTEDGGVKFDEYADIDPEVAVEILTKAKEKRYGNNLPQYIPQEDSHTDFVNNMTRVNMVDMRTIKVIVRDQVSVIPQALTRGSIITRITDNIAMVTGANIIKIISSNSHMANLHHFKHSFRMANLLLLQNYSQPNSFSQQNQQNQYHRQQINQHHQGPQTQYNQGPQNQYNQRPKQQYQEPPQIQHQPPPQIQYQQSQVPVNSNSSNIAQALQGLDASQVQNSNSTSTLMETLARLSRKQ</sequence>
<feature type="domain" description="RRM" evidence="4">
    <location>
        <begin position="300"/>
        <end position="371"/>
    </location>
</feature>
<protein>
    <recommendedName>
        <fullName evidence="4">RRM domain-containing protein</fullName>
    </recommendedName>
</protein>
<dbReference type="InterPro" id="IPR035979">
    <property type="entry name" value="RBD_domain_sf"/>
</dbReference>
<dbReference type="KEGG" id="pic:PICST_35884"/>
<dbReference type="Pfam" id="PF00076">
    <property type="entry name" value="RRM_1"/>
    <property type="match status" value="1"/>
</dbReference>
<dbReference type="STRING" id="322104.A3LTH1"/>
<dbReference type="HOGENOM" id="CLU_012324_0_0_1"/>
<evidence type="ECO:0000259" key="4">
    <source>
        <dbReference type="PROSITE" id="PS50102"/>
    </source>
</evidence>
<reference evidence="5 6" key="1">
    <citation type="journal article" date="2007" name="Nat. Biotechnol.">
        <title>Genome sequence of the lignocellulose-bioconverting and xylose-fermenting yeast Pichia stipitis.</title>
        <authorList>
            <person name="Jeffries T.W."/>
            <person name="Grigoriev I.V."/>
            <person name="Grimwood J."/>
            <person name="Laplaza J.M."/>
            <person name="Aerts A."/>
            <person name="Salamov A."/>
            <person name="Schmutz J."/>
            <person name="Lindquist E."/>
            <person name="Dehal P."/>
            <person name="Shapiro H."/>
            <person name="Jin Y.S."/>
            <person name="Passoth V."/>
            <person name="Richardson P.M."/>
        </authorList>
    </citation>
    <scope>NUCLEOTIDE SEQUENCE [LARGE SCALE GENOMIC DNA]</scope>
    <source>
        <strain evidence="6">ATCC 58785 / CBS 6054 / NBRC 10063 / NRRL Y-11545</strain>
    </source>
</reference>
<dbReference type="InterPro" id="IPR000504">
    <property type="entry name" value="RRM_dom"/>
</dbReference>
<dbReference type="SUPFAM" id="SSF54928">
    <property type="entry name" value="RNA-binding domain, RBD"/>
    <property type="match status" value="1"/>
</dbReference>